<dbReference type="InterPro" id="IPR001460">
    <property type="entry name" value="PCN-bd_Tpept"/>
</dbReference>
<reference evidence="7" key="1">
    <citation type="submission" date="2018-05" db="EMBL/GenBank/DDBJ databases">
        <authorList>
            <person name="Lanie J.A."/>
            <person name="Ng W.-L."/>
            <person name="Kazmierczak K.M."/>
            <person name="Andrzejewski T.M."/>
            <person name="Davidsen T.M."/>
            <person name="Wayne K.J."/>
            <person name="Tettelin H."/>
            <person name="Glass J.I."/>
            <person name="Rusch D."/>
            <person name="Podicherti R."/>
            <person name="Tsui H.-C.T."/>
            <person name="Winkler M.E."/>
        </authorList>
    </citation>
    <scope>NUCLEOTIDE SEQUENCE</scope>
</reference>
<dbReference type="Pfam" id="PF00905">
    <property type="entry name" value="Transpeptidase"/>
    <property type="match status" value="1"/>
</dbReference>
<evidence type="ECO:0000256" key="5">
    <source>
        <dbReference type="ARBA" id="ARBA00023251"/>
    </source>
</evidence>
<comment type="catalytic activity">
    <reaction evidence="1">
        <text>a beta-lactam + H2O = a substituted beta-amino acid</text>
        <dbReference type="Rhea" id="RHEA:20401"/>
        <dbReference type="ChEBI" id="CHEBI:15377"/>
        <dbReference type="ChEBI" id="CHEBI:35627"/>
        <dbReference type="ChEBI" id="CHEBI:140347"/>
        <dbReference type="EC" id="3.5.2.6"/>
    </reaction>
</comment>
<dbReference type="EMBL" id="UINC01007977">
    <property type="protein sequence ID" value="SVA35929.1"/>
    <property type="molecule type" value="Genomic_DNA"/>
</dbReference>
<dbReference type="NCBIfam" id="NF012161">
    <property type="entry name" value="bla_class_D_main"/>
    <property type="match status" value="1"/>
</dbReference>
<dbReference type="GO" id="GO:0008658">
    <property type="term" value="F:penicillin binding"/>
    <property type="evidence" value="ECO:0007669"/>
    <property type="project" value="InterPro"/>
</dbReference>
<dbReference type="InterPro" id="IPR012338">
    <property type="entry name" value="Beta-lactam/transpept-like"/>
</dbReference>
<evidence type="ECO:0000313" key="7">
    <source>
        <dbReference type="EMBL" id="SVA35929.1"/>
    </source>
</evidence>
<organism evidence="7">
    <name type="scientific">marine metagenome</name>
    <dbReference type="NCBI Taxonomy" id="408172"/>
    <lineage>
        <taxon>unclassified sequences</taxon>
        <taxon>metagenomes</taxon>
        <taxon>ecological metagenomes</taxon>
    </lineage>
</organism>
<dbReference type="GO" id="GO:0005886">
    <property type="term" value="C:plasma membrane"/>
    <property type="evidence" value="ECO:0007669"/>
    <property type="project" value="TreeGrafter"/>
</dbReference>
<dbReference type="InterPro" id="IPR050515">
    <property type="entry name" value="Beta-lactam/transpept"/>
</dbReference>
<name>A0A381V6B3_9ZZZZ</name>
<sequence length="267" mass="30076">MTRRHARFSGLAGIALAMVSVPTDALQSAPTPGEDAGIAHIFAQHDLNGTIVLASTSSNQRFIHNAPRATREFSPASTFKIMNTLIALEEGVASNKDEIFIWDGTQHSIQTWNRNHSLKSAFRVSCVWCYQLLARKIGAKQYRHYLTLSEYGDLDNSFNLTEFWLDGSLRISAVDQVGFIRQVIDRSSPFSDSSYEELRNIMLMEETANYKLRFKTGWNGSIGWIVGYVQTRDESWVFALNVDVEKVSKMSLLSGVIKDIFRKKGIV</sequence>
<dbReference type="SUPFAM" id="SSF56601">
    <property type="entry name" value="beta-lactamase/transpeptidase-like"/>
    <property type="match status" value="1"/>
</dbReference>
<dbReference type="Gene3D" id="3.40.710.10">
    <property type="entry name" value="DD-peptidase/beta-lactamase superfamily"/>
    <property type="match status" value="1"/>
</dbReference>
<protein>
    <recommendedName>
        <fullName evidence="2">beta-lactamase</fullName>
        <ecNumber evidence="2">3.5.2.6</ecNumber>
    </recommendedName>
</protein>
<dbReference type="PANTHER" id="PTHR30627:SF6">
    <property type="entry name" value="BETA-LACTAMASE YBXI-RELATED"/>
    <property type="match status" value="1"/>
</dbReference>
<accession>A0A381V6B3</accession>
<dbReference type="GO" id="GO:0071555">
    <property type="term" value="P:cell wall organization"/>
    <property type="evidence" value="ECO:0007669"/>
    <property type="project" value="TreeGrafter"/>
</dbReference>
<evidence type="ECO:0000256" key="1">
    <source>
        <dbReference type="ARBA" id="ARBA00001526"/>
    </source>
</evidence>
<feature type="domain" description="Penicillin-binding protein transpeptidase" evidence="6">
    <location>
        <begin position="65"/>
        <end position="248"/>
    </location>
</feature>
<dbReference type="EC" id="3.5.2.6" evidence="2"/>
<keyword evidence="4" id="KW-0378">Hydrolase</keyword>
<dbReference type="PANTHER" id="PTHR30627">
    <property type="entry name" value="PEPTIDOGLYCAN D,D-TRANSPEPTIDASE"/>
    <property type="match status" value="1"/>
</dbReference>
<keyword evidence="3" id="KW-0732">Signal</keyword>
<proteinExistence type="predicted"/>
<dbReference type="GO" id="GO:0046677">
    <property type="term" value="P:response to antibiotic"/>
    <property type="evidence" value="ECO:0007669"/>
    <property type="project" value="UniProtKB-KW"/>
</dbReference>
<evidence type="ECO:0000256" key="2">
    <source>
        <dbReference type="ARBA" id="ARBA00012865"/>
    </source>
</evidence>
<gene>
    <name evidence="7" type="ORF">METZ01_LOCUS88783</name>
</gene>
<evidence type="ECO:0000259" key="6">
    <source>
        <dbReference type="Pfam" id="PF00905"/>
    </source>
</evidence>
<evidence type="ECO:0000256" key="4">
    <source>
        <dbReference type="ARBA" id="ARBA00022801"/>
    </source>
</evidence>
<keyword evidence="5" id="KW-0046">Antibiotic resistance</keyword>
<evidence type="ECO:0000256" key="3">
    <source>
        <dbReference type="ARBA" id="ARBA00022729"/>
    </source>
</evidence>
<dbReference type="GO" id="GO:0008800">
    <property type="term" value="F:beta-lactamase activity"/>
    <property type="evidence" value="ECO:0007669"/>
    <property type="project" value="UniProtKB-EC"/>
</dbReference>
<dbReference type="AlphaFoldDB" id="A0A381V6B3"/>